<comment type="cofactor">
    <cofactor evidence="2">
        <name>Mn(2+)</name>
        <dbReference type="ChEBI" id="CHEBI:29035"/>
    </cofactor>
    <text evidence="2">The Mn(2+) ion enhances activity.</text>
</comment>
<name>A0A5C7F7G3_9BACI</name>
<dbReference type="Pfam" id="PF01546">
    <property type="entry name" value="Peptidase_M20"/>
    <property type="match status" value="1"/>
</dbReference>
<evidence type="ECO:0000313" key="4">
    <source>
        <dbReference type="EMBL" id="WWD81606.1"/>
    </source>
</evidence>
<dbReference type="InterPro" id="IPR011650">
    <property type="entry name" value="Peptidase_M20_dimer"/>
</dbReference>
<organism evidence="4 5">
    <name type="scientific">Alkalicoccus halolimnae</name>
    <dbReference type="NCBI Taxonomy" id="1667239"/>
    <lineage>
        <taxon>Bacteria</taxon>
        <taxon>Bacillati</taxon>
        <taxon>Bacillota</taxon>
        <taxon>Bacilli</taxon>
        <taxon>Bacillales</taxon>
        <taxon>Bacillaceae</taxon>
        <taxon>Alkalicoccus</taxon>
    </lineage>
</organism>
<dbReference type="SUPFAM" id="SSF55031">
    <property type="entry name" value="Bacterial exopeptidase dimerisation domain"/>
    <property type="match status" value="1"/>
</dbReference>
<dbReference type="InterPro" id="IPR036264">
    <property type="entry name" value="Bact_exopeptidase_dim_dom"/>
</dbReference>
<keyword evidence="1" id="KW-0378">Hydrolase</keyword>
<dbReference type="PIRSF" id="PIRSF005962">
    <property type="entry name" value="Pept_M20D_amidohydro"/>
    <property type="match status" value="1"/>
</dbReference>
<dbReference type="KEGG" id="ahal:FTX54_006510"/>
<dbReference type="SUPFAM" id="SSF53187">
    <property type="entry name" value="Zn-dependent exopeptidases"/>
    <property type="match status" value="1"/>
</dbReference>
<feature type="binding site" evidence="2">
    <location>
        <position position="149"/>
    </location>
    <ligand>
        <name>Mn(2+)</name>
        <dbReference type="ChEBI" id="CHEBI:29035"/>
        <label>2</label>
    </ligand>
</feature>
<gene>
    <name evidence="4" type="ORF">FTX54_006510</name>
</gene>
<dbReference type="Gene3D" id="3.40.630.10">
    <property type="entry name" value="Zn peptidases"/>
    <property type="match status" value="1"/>
</dbReference>
<feature type="binding site" evidence="2">
    <location>
        <position position="124"/>
    </location>
    <ligand>
        <name>Mn(2+)</name>
        <dbReference type="ChEBI" id="CHEBI:29035"/>
        <label>2</label>
    </ligand>
</feature>
<dbReference type="GO" id="GO:0050118">
    <property type="term" value="F:N-acetyldiaminopimelate deacetylase activity"/>
    <property type="evidence" value="ECO:0007669"/>
    <property type="project" value="UniProtKB-ARBA"/>
</dbReference>
<dbReference type="Proteomes" id="UP000321816">
    <property type="component" value="Chromosome"/>
</dbReference>
<dbReference type="PANTHER" id="PTHR11014">
    <property type="entry name" value="PEPTIDASE M20 FAMILY MEMBER"/>
    <property type="match status" value="1"/>
</dbReference>
<dbReference type="GO" id="GO:0019877">
    <property type="term" value="P:diaminopimelate biosynthetic process"/>
    <property type="evidence" value="ECO:0007669"/>
    <property type="project" value="UniProtKB-ARBA"/>
</dbReference>
<dbReference type="RefSeq" id="WP_147803142.1">
    <property type="nucleotide sequence ID" value="NZ_CP144914.1"/>
</dbReference>
<evidence type="ECO:0000256" key="2">
    <source>
        <dbReference type="PIRSR" id="PIRSR005962-1"/>
    </source>
</evidence>
<feature type="binding site" evidence="2">
    <location>
        <position position="348"/>
    </location>
    <ligand>
        <name>Mn(2+)</name>
        <dbReference type="ChEBI" id="CHEBI:29035"/>
        <label>2</label>
    </ligand>
</feature>
<keyword evidence="2" id="KW-0479">Metal-binding</keyword>
<feature type="binding site" evidence="2">
    <location>
        <position position="88"/>
    </location>
    <ligand>
        <name>Mn(2+)</name>
        <dbReference type="ChEBI" id="CHEBI:29035"/>
        <label>2</label>
    </ligand>
</feature>
<dbReference type="GO" id="GO:0046872">
    <property type="term" value="F:metal ion binding"/>
    <property type="evidence" value="ECO:0007669"/>
    <property type="project" value="UniProtKB-KW"/>
</dbReference>
<sequence>MVEIRRYLHKYPELSFHEVETPAYIADFHRKLGHEVKEKVGERGVVATLQGGKPGPVVALRADFDALPINEETNLPFASETAGVMHACGHDGHTAEMLVLAEVLNSMREELAGTIVFIHQHAEELAPGGAQAMIADGCLDGVDVIYGTHLWATTPLGKVEYTDGPIMAAADKFSINVIGKGGHGAQPHMTKDSILIGSQIVQSLQHIVSRAVDPMESAVVSVGHFESVNAYNVIADQAKIIGTARSFDESVRSLLEEQIVSIAEGTAASYGAKAEAIYERGYPAVINHAHEAGVVAKVAEETEGIHNVELSKPQMGGEDFAYYLQHVKGAFFFTGAMNPDWETAYPHHHPKFDIDERSMLHAANLLGGLVLETFNQRN</sequence>
<dbReference type="Pfam" id="PF07687">
    <property type="entry name" value="M20_dimer"/>
    <property type="match status" value="1"/>
</dbReference>
<dbReference type="EMBL" id="CP144914">
    <property type="protein sequence ID" value="WWD81606.1"/>
    <property type="molecule type" value="Genomic_DNA"/>
</dbReference>
<feature type="domain" description="Peptidase M20 dimerisation" evidence="3">
    <location>
        <begin position="173"/>
        <end position="268"/>
    </location>
</feature>
<dbReference type="AlphaFoldDB" id="A0A5C7F7G3"/>
<evidence type="ECO:0000259" key="3">
    <source>
        <dbReference type="Pfam" id="PF07687"/>
    </source>
</evidence>
<dbReference type="OrthoDB" id="9776731at2"/>
<dbReference type="NCBIfam" id="TIGR01891">
    <property type="entry name" value="amidohydrolases"/>
    <property type="match status" value="1"/>
</dbReference>
<accession>A0A5C7F7G3</accession>
<keyword evidence="2" id="KW-0464">Manganese</keyword>
<dbReference type="Gene3D" id="3.30.70.360">
    <property type="match status" value="1"/>
</dbReference>
<evidence type="ECO:0000256" key="1">
    <source>
        <dbReference type="ARBA" id="ARBA00022801"/>
    </source>
</evidence>
<dbReference type="InterPro" id="IPR002933">
    <property type="entry name" value="Peptidase_M20"/>
</dbReference>
<dbReference type="PANTHER" id="PTHR11014:SF63">
    <property type="entry name" value="METALLOPEPTIDASE, PUTATIVE (AFU_ORTHOLOGUE AFUA_6G09600)-RELATED"/>
    <property type="match status" value="1"/>
</dbReference>
<dbReference type="InterPro" id="IPR017439">
    <property type="entry name" value="Amidohydrolase"/>
</dbReference>
<reference evidence="4 5" key="1">
    <citation type="submission" date="2024-01" db="EMBL/GenBank/DDBJ databases">
        <title>Complete Genome Sequence of Alkalicoccus halolimnae BZ-SZ-XJ29T, a Moderately Halophilic Bacterium Isolated from a Salt Lake.</title>
        <authorList>
            <person name="Zhao B."/>
        </authorList>
    </citation>
    <scope>NUCLEOTIDE SEQUENCE [LARGE SCALE GENOMIC DNA]</scope>
    <source>
        <strain evidence="4 5">BZ-SZ-XJ29</strain>
    </source>
</reference>
<proteinExistence type="predicted"/>
<evidence type="ECO:0000313" key="5">
    <source>
        <dbReference type="Proteomes" id="UP000321816"/>
    </source>
</evidence>
<dbReference type="FunFam" id="3.30.70.360:FF:000001">
    <property type="entry name" value="N-acetyldiaminopimelate deacetylase"/>
    <property type="match status" value="1"/>
</dbReference>
<keyword evidence="5" id="KW-1185">Reference proteome</keyword>
<feature type="binding site" evidence="2">
    <location>
        <position position="90"/>
    </location>
    <ligand>
        <name>Mn(2+)</name>
        <dbReference type="ChEBI" id="CHEBI:29035"/>
        <label>2</label>
    </ligand>
</feature>
<protein>
    <submittedName>
        <fullName evidence="4">Amidohydrolase</fullName>
    </submittedName>
</protein>